<keyword evidence="1" id="KW-0472">Membrane</keyword>
<comment type="caution">
    <text evidence="4">The sequence shown here is derived from an EMBL/GenBank/DDBJ whole genome shotgun (WGS) entry which is preliminary data.</text>
</comment>
<dbReference type="EMBL" id="QXWP01000001">
    <property type="protein sequence ID" value="NBH29706.1"/>
    <property type="molecule type" value="Genomic_DNA"/>
</dbReference>
<protein>
    <recommendedName>
        <fullName evidence="8">Competence protein ComGF</fullName>
    </recommendedName>
</protein>
<proteinExistence type="predicted"/>
<reference evidence="3 6" key="2">
    <citation type="submission" date="2018-08" db="EMBL/GenBank/DDBJ databases">
        <title>Murine metabolic-syndrome-specific gut microbial biobank.</title>
        <authorList>
            <person name="Liu C."/>
        </authorList>
    </citation>
    <scope>NUCLEOTIDE SEQUENCE [LARGE SCALE GENOMIC DNA]</scope>
    <source>
        <strain evidence="3 6">1XD21-27</strain>
    </source>
</reference>
<dbReference type="Proteomes" id="UP000814367">
    <property type="component" value="Unassembled WGS sequence"/>
</dbReference>
<dbReference type="AlphaFoldDB" id="A0A364UQE5"/>
<dbReference type="Pfam" id="PF15980">
    <property type="entry name" value="ComGF"/>
    <property type="match status" value="1"/>
</dbReference>
<accession>A0A364UQE5</accession>
<keyword evidence="1" id="KW-1133">Transmembrane helix</keyword>
<name>A0A364UQE5_STAWA</name>
<feature type="transmembrane region" description="Helical" evidence="1">
    <location>
        <begin position="34"/>
        <end position="55"/>
    </location>
</feature>
<gene>
    <name evidence="3" type="ORF">D3Z30_01760</name>
    <name evidence="4" type="ORF">DXC19_04695</name>
    <name evidence="2" type="ORF">G8J23_06415</name>
</gene>
<dbReference type="InterPro" id="IPR016977">
    <property type="entry name" value="ComGF"/>
</dbReference>
<evidence type="ECO:0000313" key="4">
    <source>
        <dbReference type="EMBL" id="RGM32809.1"/>
    </source>
</evidence>
<dbReference type="RefSeq" id="WP_002465737.1">
    <property type="nucleotide sequence ID" value="NZ_CABMFV010000001.1"/>
</dbReference>
<dbReference type="EMBL" id="QSTD01000001">
    <property type="protein sequence ID" value="RGM32809.1"/>
    <property type="molecule type" value="Genomic_DNA"/>
</dbReference>
<sequence length="165" mass="19130">MILQLNCLIRKFVPQITKIKSAIVLKNKLPSFTFIEMIFSLLITIVLLSTVPLTIKIISQYKQIALENSSIEFELFHSDLLKEQKKDALKPIIKDKHTLHLINKEKNAEYIFKNNKIYKQINGKGNITLLNQVSMVKMIKSNDNIIKIILKVGNPNYNQYKTLFL</sequence>
<evidence type="ECO:0000313" key="3">
    <source>
        <dbReference type="EMBL" id="NBH29706.1"/>
    </source>
</evidence>
<keyword evidence="1" id="KW-0812">Transmembrane</keyword>
<evidence type="ECO:0000313" key="5">
    <source>
        <dbReference type="Proteomes" id="UP000261016"/>
    </source>
</evidence>
<reference evidence="2 7" key="3">
    <citation type="submission" date="2020-03" db="EMBL/GenBank/DDBJ databases">
        <title>Comparative genetics of Staphylococcus warneri persistents from caprine mastitis.</title>
        <authorList>
            <person name="Franca C.A."/>
            <person name="Rosa D.S."/>
            <person name="Silva A."/>
            <person name="Rodrigues D.L.N."/>
            <person name="Santos R.G."/>
            <person name="Castillo R.E.H."/>
            <person name="Moreira M.A.S."/>
            <person name="Lima M.C."/>
            <person name="Gouveia G.V."/>
            <person name="Gouveia J.J.S."/>
            <person name="Souza R.F.S."/>
            <person name="Bertram B."/>
            <person name="Azevedo V."/>
            <person name="Costa M."/>
        </authorList>
    </citation>
    <scope>NUCLEOTIDE SEQUENCE [LARGE SCALE GENOMIC DNA]</scope>
    <source>
        <strain evidence="2 7">Cap 9.2</strain>
    </source>
</reference>
<evidence type="ECO:0000313" key="6">
    <source>
        <dbReference type="Proteomes" id="UP000481807"/>
    </source>
</evidence>
<evidence type="ECO:0000256" key="1">
    <source>
        <dbReference type="SAM" id="Phobius"/>
    </source>
</evidence>
<dbReference type="Proteomes" id="UP000261016">
    <property type="component" value="Unassembled WGS sequence"/>
</dbReference>
<keyword evidence="7" id="KW-1185">Reference proteome</keyword>
<dbReference type="Proteomes" id="UP000481807">
    <property type="component" value="Unassembled WGS sequence"/>
</dbReference>
<reference evidence="4 5" key="1">
    <citation type="submission" date="2018-08" db="EMBL/GenBank/DDBJ databases">
        <title>A genome reference for cultivated species of the human gut microbiota.</title>
        <authorList>
            <person name="Zou Y."/>
            <person name="Xue W."/>
            <person name="Luo G."/>
        </authorList>
    </citation>
    <scope>NUCLEOTIDE SEQUENCE [LARGE SCALE GENOMIC DNA]</scope>
    <source>
        <strain evidence="4 5">OM08-17AT</strain>
    </source>
</reference>
<dbReference type="EMBL" id="JAANHJ010000001">
    <property type="protein sequence ID" value="MCG6225614.1"/>
    <property type="molecule type" value="Genomic_DNA"/>
</dbReference>
<evidence type="ECO:0000313" key="2">
    <source>
        <dbReference type="EMBL" id="MCG6225614.1"/>
    </source>
</evidence>
<organism evidence="4 5">
    <name type="scientific">Staphylococcus warneri</name>
    <dbReference type="NCBI Taxonomy" id="1292"/>
    <lineage>
        <taxon>Bacteria</taxon>
        <taxon>Bacillati</taxon>
        <taxon>Bacillota</taxon>
        <taxon>Bacilli</taxon>
        <taxon>Bacillales</taxon>
        <taxon>Staphylococcaceae</taxon>
        <taxon>Staphylococcus</taxon>
    </lineage>
</organism>
<evidence type="ECO:0000313" key="7">
    <source>
        <dbReference type="Proteomes" id="UP000814367"/>
    </source>
</evidence>
<evidence type="ECO:0008006" key="8">
    <source>
        <dbReference type="Google" id="ProtNLM"/>
    </source>
</evidence>